<reference evidence="1" key="1">
    <citation type="submission" date="2022-12" db="EMBL/GenBank/DDBJ databases">
        <title>Peptostreptococcus.</title>
        <authorList>
            <person name="Lee S.H."/>
        </authorList>
    </citation>
    <scope>NUCLEOTIDE SEQUENCE</scope>
    <source>
        <strain evidence="1">CBA3647</strain>
    </source>
</reference>
<organism evidence="1 2">
    <name type="scientific">Peptostreptococcus equinus</name>
    <dbReference type="NCBI Taxonomy" id="3003601"/>
    <lineage>
        <taxon>Bacteria</taxon>
        <taxon>Bacillati</taxon>
        <taxon>Bacillota</taxon>
        <taxon>Clostridia</taxon>
        <taxon>Peptostreptococcales</taxon>
        <taxon>Peptostreptococcaceae</taxon>
        <taxon>Peptostreptococcus</taxon>
    </lineage>
</organism>
<dbReference type="RefSeq" id="WP_269312422.1">
    <property type="nucleotide sequence ID" value="NZ_CP114052.1"/>
</dbReference>
<keyword evidence="2" id="KW-1185">Reference proteome</keyword>
<proteinExistence type="predicted"/>
<name>A0ABY7JUA4_9FIRM</name>
<dbReference type="Proteomes" id="UP001164187">
    <property type="component" value="Chromosome"/>
</dbReference>
<accession>A0ABY7JUA4</accession>
<dbReference type="InterPro" id="IPR016181">
    <property type="entry name" value="Acyl_CoA_acyltransferase"/>
</dbReference>
<dbReference type="EMBL" id="CP114052">
    <property type="protein sequence ID" value="WAW15743.1"/>
    <property type="molecule type" value="Genomic_DNA"/>
</dbReference>
<evidence type="ECO:0000313" key="2">
    <source>
        <dbReference type="Proteomes" id="UP001164187"/>
    </source>
</evidence>
<sequence length="163" mass="19142">MIIRKSEIKDVEIILEIFTLARDFMNKNGNPNQWSKEYPSKEQIKNDINMDNAYLIISNEGRIIAYFVLVEGDDPTYECIEGEWINENPYVTIHRIASTGEEKGIFNTIVNFTKERFDNIRIDTHEDNMIMKKLIINNDFKKCGIIYVNDGSPRIAYQYSKKF</sequence>
<dbReference type="SUPFAM" id="SSF55729">
    <property type="entry name" value="Acyl-CoA N-acyltransferases (Nat)"/>
    <property type="match status" value="1"/>
</dbReference>
<gene>
    <name evidence="1" type="ORF">O0R46_04635</name>
</gene>
<evidence type="ECO:0000313" key="1">
    <source>
        <dbReference type="EMBL" id="WAW15743.1"/>
    </source>
</evidence>
<dbReference type="Gene3D" id="3.40.630.30">
    <property type="match status" value="1"/>
</dbReference>
<protein>
    <submittedName>
        <fullName evidence="1">N-acetyltransferase</fullName>
    </submittedName>
</protein>